<accession>A0A5J4UW58</accession>
<dbReference type="EMBL" id="SNRW01012065">
    <property type="protein sequence ID" value="KAA6374322.1"/>
    <property type="molecule type" value="Genomic_DNA"/>
</dbReference>
<sequence>KQRRLHQEITAEAALQVAQQHEAIEEHANELKDVQLQEYQV</sequence>
<feature type="non-terminal residue" evidence="1">
    <location>
        <position position="1"/>
    </location>
</feature>
<proteinExistence type="predicted"/>
<name>A0A5J4UW58_9EUKA</name>
<dbReference type="AlphaFoldDB" id="A0A5J4UW58"/>
<dbReference type="Proteomes" id="UP000324800">
    <property type="component" value="Unassembled WGS sequence"/>
</dbReference>
<evidence type="ECO:0000313" key="2">
    <source>
        <dbReference type="Proteomes" id="UP000324800"/>
    </source>
</evidence>
<reference evidence="1 2" key="1">
    <citation type="submission" date="2019-03" db="EMBL/GenBank/DDBJ databases">
        <title>Single cell metagenomics reveals metabolic interactions within the superorganism composed of flagellate Streblomastix strix and complex community of Bacteroidetes bacteria on its surface.</title>
        <authorList>
            <person name="Treitli S.C."/>
            <person name="Kolisko M."/>
            <person name="Husnik F."/>
            <person name="Keeling P."/>
            <person name="Hampl V."/>
        </authorList>
    </citation>
    <scope>NUCLEOTIDE SEQUENCE [LARGE SCALE GENOMIC DNA]</scope>
    <source>
        <strain evidence="1">ST1C</strain>
    </source>
</reference>
<comment type="caution">
    <text evidence="1">The sequence shown here is derived from an EMBL/GenBank/DDBJ whole genome shotgun (WGS) entry which is preliminary data.</text>
</comment>
<organism evidence="1 2">
    <name type="scientific">Streblomastix strix</name>
    <dbReference type="NCBI Taxonomy" id="222440"/>
    <lineage>
        <taxon>Eukaryota</taxon>
        <taxon>Metamonada</taxon>
        <taxon>Preaxostyla</taxon>
        <taxon>Oxymonadida</taxon>
        <taxon>Streblomastigidae</taxon>
        <taxon>Streblomastix</taxon>
    </lineage>
</organism>
<protein>
    <submittedName>
        <fullName evidence="1">Uncharacterized protein</fullName>
    </submittedName>
</protein>
<gene>
    <name evidence="1" type="ORF">EZS28_030150</name>
</gene>
<evidence type="ECO:0000313" key="1">
    <source>
        <dbReference type="EMBL" id="KAA6374322.1"/>
    </source>
</evidence>